<dbReference type="KEGG" id="mng:MNEG_1538"/>
<dbReference type="RefSeq" id="XP_013905440.1">
    <property type="nucleotide sequence ID" value="XM_014049986.1"/>
</dbReference>
<sequence length="222" mass="22679">MLHATPAAAAPAAAEAVRQPGALPGLIAAGGADWFTFVSLNAWQRLVEAGVAREDLARGVAEAGACGALRRIAGAAQRLYSDNPAKDKEFLVLTDGLTALCQHELAAEAVAANTGVVGALRHALRSGTRVAAALRLLLELKGATRAAPRRAAGDLRGGGGGGGSLGDPQRLQEVVRAAASEDSDVCLLAFRFIGAGAGVWSVPLMAPVAVSALRQLNWDFTE</sequence>
<organism evidence="1 2">
    <name type="scientific">Monoraphidium neglectum</name>
    <dbReference type="NCBI Taxonomy" id="145388"/>
    <lineage>
        <taxon>Eukaryota</taxon>
        <taxon>Viridiplantae</taxon>
        <taxon>Chlorophyta</taxon>
        <taxon>core chlorophytes</taxon>
        <taxon>Chlorophyceae</taxon>
        <taxon>CS clade</taxon>
        <taxon>Sphaeropleales</taxon>
        <taxon>Selenastraceae</taxon>
        <taxon>Monoraphidium</taxon>
    </lineage>
</organism>
<dbReference type="GeneID" id="25733035"/>
<dbReference type="Proteomes" id="UP000054498">
    <property type="component" value="Unassembled WGS sequence"/>
</dbReference>
<dbReference type="EMBL" id="KK100374">
    <property type="protein sequence ID" value="KIZ06421.1"/>
    <property type="molecule type" value="Genomic_DNA"/>
</dbReference>
<reference evidence="1 2" key="1">
    <citation type="journal article" date="2013" name="BMC Genomics">
        <title>Reconstruction of the lipid metabolism for the microalga Monoraphidium neglectum from its genome sequence reveals characteristics suitable for biofuel production.</title>
        <authorList>
            <person name="Bogen C."/>
            <person name="Al-Dilaimi A."/>
            <person name="Albersmeier A."/>
            <person name="Wichmann J."/>
            <person name="Grundmann M."/>
            <person name="Rupp O."/>
            <person name="Lauersen K.J."/>
            <person name="Blifernez-Klassen O."/>
            <person name="Kalinowski J."/>
            <person name="Goesmann A."/>
            <person name="Mussgnug J.H."/>
            <person name="Kruse O."/>
        </authorList>
    </citation>
    <scope>NUCLEOTIDE SEQUENCE [LARGE SCALE GENOMIC DNA]</scope>
    <source>
        <strain evidence="1 2">SAG 48.87</strain>
    </source>
</reference>
<gene>
    <name evidence="1" type="ORF">MNEG_1538</name>
</gene>
<name>A0A0D2NPU3_9CHLO</name>
<keyword evidence="2" id="KW-1185">Reference proteome</keyword>
<accession>A0A0D2NPU3</accession>
<dbReference type="AlphaFoldDB" id="A0A0D2NPU3"/>
<protein>
    <submittedName>
        <fullName evidence="1">Uncharacterized protein</fullName>
    </submittedName>
</protein>
<evidence type="ECO:0000313" key="1">
    <source>
        <dbReference type="EMBL" id="KIZ06421.1"/>
    </source>
</evidence>
<evidence type="ECO:0000313" key="2">
    <source>
        <dbReference type="Proteomes" id="UP000054498"/>
    </source>
</evidence>
<proteinExistence type="predicted"/>